<dbReference type="AlphaFoldDB" id="A0A2Z5G064"/>
<keyword evidence="2" id="KW-1185">Reference proteome</keyword>
<accession>A0A2Z5G064</accession>
<dbReference type="Proteomes" id="UP000253606">
    <property type="component" value="Chromosome"/>
</dbReference>
<gene>
    <name evidence="1" type="ORF">ACPOL_2722</name>
</gene>
<name>A0A2Z5G064_9BACT</name>
<dbReference type="KEGG" id="abas:ACPOL_2722"/>
<evidence type="ECO:0000313" key="1">
    <source>
        <dbReference type="EMBL" id="AXC12035.1"/>
    </source>
</evidence>
<dbReference type="EMBL" id="CP030840">
    <property type="protein sequence ID" value="AXC12035.1"/>
    <property type="molecule type" value="Genomic_DNA"/>
</dbReference>
<protein>
    <submittedName>
        <fullName evidence="1">Mobile element protein</fullName>
    </submittedName>
</protein>
<sequence>MSLTSCLMLSILPTVNSLHLQVGRLARQGVRGIHTSEWSAQTWSSVAHYLPGEISMAATIKGFEVITCKPRVKEEIRFVNKLFDIFAVAA</sequence>
<evidence type="ECO:0000313" key="2">
    <source>
        <dbReference type="Proteomes" id="UP000253606"/>
    </source>
</evidence>
<proteinExistence type="predicted"/>
<reference evidence="1 2" key="1">
    <citation type="journal article" date="2018" name="Front. Microbiol.">
        <title>Hydrolytic Capabilities as a Key to Environmental Success: Chitinolytic and Cellulolytic Acidobacteria From Acidic Sub-arctic Soils and Boreal Peatlands.</title>
        <authorList>
            <person name="Belova S.E."/>
            <person name="Ravin N.V."/>
            <person name="Pankratov T.A."/>
            <person name="Rakitin A.L."/>
            <person name="Ivanova A.A."/>
            <person name="Beletsky A.V."/>
            <person name="Mardanov A.V."/>
            <person name="Sinninghe Damste J.S."/>
            <person name="Dedysh S.N."/>
        </authorList>
    </citation>
    <scope>NUCLEOTIDE SEQUENCE [LARGE SCALE GENOMIC DNA]</scope>
    <source>
        <strain evidence="1 2">SBC82</strain>
    </source>
</reference>
<organism evidence="1 2">
    <name type="scientific">Acidisarcina polymorpha</name>
    <dbReference type="NCBI Taxonomy" id="2211140"/>
    <lineage>
        <taxon>Bacteria</taxon>
        <taxon>Pseudomonadati</taxon>
        <taxon>Acidobacteriota</taxon>
        <taxon>Terriglobia</taxon>
        <taxon>Terriglobales</taxon>
        <taxon>Acidobacteriaceae</taxon>
        <taxon>Acidisarcina</taxon>
    </lineage>
</organism>